<dbReference type="InterPro" id="IPR043519">
    <property type="entry name" value="NT_sf"/>
</dbReference>
<dbReference type="GO" id="GO:0017148">
    <property type="term" value="P:negative regulation of translation"/>
    <property type="evidence" value="ECO:0007669"/>
    <property type="project" value="UniProtKB-UniRule"/>
</dbReference>
<proteinExistence type="inferred from homology"/>
<dbReference type="Proteomes" id="UP000294726">
    <property type="component" value="Chromosome"/>
</dbReference>
<dbReference type="GO" id="GO:0005737">
    <property type="term" value="C:cytoplasm"/>
    <property type="evidence" value="ECO:0007669"/>
    <property type="project" value="UniProtKB-SubCell"/>
</dbReference>
<dbReference type="Gene3D" id="3.30.460.10">
    <property type="entry name" value="Beta Polymerase, domain 2"/>
    <property type="match status" value="1"/>
</dbReference>
<dbReference type="Pfam" id="PF02410">
    <property type="entry name" value="RsfS"/>
    <property type="match status" value="1"/>
</dbReference>
<evidence type="ECO:0000313" key="5">
    <source>
        <dbReference type="Proteomes" id="UP000181728"/>
    </source>
</evidence>
<protein>
    <recommendedName>
        <fullName evidence="2">Ribosomal silencing factor RsfS</fullName>
    </recommendedName>
</protein>
<sequence length="120" mass="13665">MESKELLEKIVQIADSKKAENLIALDIRDLSIISDYFLIASADTGRQVQAIAEEIIDQLHKKGISASHVEGLGEDDWVLLDYGDVVVHLFTTEKRDYYKLEHLWSEAKTVDLSDWITAEF</sequence>
<dbReference type="GO" id="GO:0042256">
    <property type="term" value="P:cytosolic ribosome assembly"/>
    <property type="evidence" value="ECO:0007669"/>
    <property type="project" value="UniProtKB-UniRule"/>
</dbReference>
<dbReference type="HAMAP" id="MF_01477">
    <property type="entry name" value="Iojap_RsfS"/>
    <property type="match status" value="1"/>
</dbReference>
<dbReference type="GO" id="GO:0090071">
    <property type="term" value="P:negative regulation of ribosome biogenesis"/>
    <property type="evidence" value="ECO:0007669"/>
    <property type="project" value="UniProtKB-UniRule"/>
</dbReference>
<gene>
    <name evidence="2 4" type="primary">rsfS</name>
    <name evidence="3" type="ORF">ATX59_04325</name>
    <name evidence="4" type="ORF">OENI_0878</name>
</gene>
<organism evidence="3 5">
    <name type="scientific">Oenococcus oeni</name>
    <name type="common">Leuconostoc oenos</name>
    <dbReference type="NCBI Taxonomy" id="1247"/>
    <lineage>
        <taxon>Bacteria</taxon>
        <taxon>Bacillati</taxon>
        <taxon>Bacillota</taxon>
        <taxon>Bacilli</taxon>
        <taxon>Lactobacillales</taxon>
        <taxon>Lactobacillaceae</taxon>
        <taxon>Oenococcus</taxon>
    </lineage>
</organism>
<dbReference type="PANTHER" id="PTHR21043">
    <property type="entry name" value="IOJAP SUPERFAMILY ORTHOLOG"/>
    <property type="match status" value="1"/>
</dbReference>
<keyword evidence="2" id="KW-0810">Translation regulation</keyword>
<dbReference type="PANTHER" id="PTHR21043:SF0">
    <property type="entry name" value="MITOCHONDRIAL ASSEMBLY OF RIBOSOMAL LARGE SUBUNIT PROTEIN 1"/>
    <property type="match status" value="1"/>
</dbReference>
<dbReference type="InterPro" id="IPR004394">
    <property type="entry name" value="Iojap/RsfS/C7orf30"/>
</dbReference>
<dbReference type="EMBL" id="LR031358">
    <property type="protein sequence ID" value="VDB98009.1"/>
    <property type="molecule type" value="Genomic_DNA"/>
</dbReference>
<dbReference type="SUPFAM" id="SSF81301">
    <property type="entry name" value="Nucleotidyltransferase"/>
    <property type="match status" value="1"/>
</dbReference>
<name>A0A483BBR4_OENOE</name>
<evidence type="ECO:0000256" key="2">
    <source>
        <dbReference type="HAMAP-Rule" id="MF_01477"/>
    </source>
</evidence>
<keyword evidence="2" id="KW-0678">Repressor</keyword>
<dbReference type="Proteomes" id="UP000181728">
    <property type="component" value="Unassembled WGS sequence"/>
</dbReference>
<keyword evidence="2" id="KW-0963">Cytoplasm</keyword>
<comment type="subunit">
    <text evidence="2">Interacts with ribosomal protein uL14 (rplN).</text>
</comment>
<comment type="function">
    <text evidence="2">Functions as a ribosomal silencing factor. Interacts with ribosomal protein uL14 (rplN), blocking formation of intersubunit bridge B8. Prevents association of the 30S and 50S ribosomal subunits and the formation of functional ribosomes, thus repressing translation.</text>
</comment>
<dbReference type="AlphaFoldDB" id="A0A483BBR4"/>
<accession>A0A483BBR4</accession>
<evidence type="ECO:0000313" key="3">
    <source>
        <dbReference type="EMBL" id="OIM21406.1"/>
    </source>
</evidence>
<dbReference type="GO" id="GO:0043023">
    <property type="term" value="F:ribosomal large subunit binding"/>
    <property type="evidence" value="ECO:0007669"/>
    <property type="project" value="TreeGrafter"/>
</dbReference>
<evidence type="ECO:0000256" key="1">
    <source>
        <dbReference type="ARBA" id="ARBA00010574"/>
    </source>
</evidence>
<reference evidence="3 5" key="1">
    <citation type="journal article" date="2016" name="BMC Genomics">
        <title>Consensus pan-genome assembly of the specialised wine bacterium Oenococcus oeni.</title>
        <authorList>
            <person name="Sternes P.R."/>
            <person name="Borneman A.R."/>
        </authorList>
    </citation>
    <scope>NUCLEOTIDE SEQUENCE [LARGE SCALE GENOMIC DNA]</scope>
    <source>
        <strain evidence="3 5">AWRIB661</strain>
    </source>
</reference>
<evidence type="ECO:0000313" key="6">
    <source>
        <dbReference type="Proteomes" id="UP000294726"/>
    </source>
</evidence>
<comment type="subcellular location">
    <subcellularLocation>
        <location evidence="2">Cytoplasm</location>
    </subcellularLocation>
</comment>
<dbReference type="EMBL" id="MLOK01000036">
    <property type="protein sequence ID" value="OIM21406.1"/>
    <property type="molecule type" value="Genomic_DNA"/>
</dbReference>
<reference evidence="4 6" key="2">
    <citation type="submission" date="2018-08" db="EMBL/GenBank/DDBJ databases">
        <authorList>
            <person name="Lorentzen P. G. S. M."/>
        </authorList>
    </citation>
    <scope>NUCLEOTIDE SEQUENCE [LARGE SCALE GENOMIC DNA]</scope>
    <source>
        <strain evidence="4 6">CRBO_1381</strain>
    </source>
</reference>
<evidence type="ECO:0000313" key="4">
    <source>
        <dbReference type="EMBL" id="VDB98009.1"/>
    </source>
</evidence>
<dbReference type="NCBIfam" id="TIGR00090">
    <property type="entry name" value="rsfS_iojap_ybeB"/>
    <property type="match status" value="1"/>
</dbReference>
<dbReference type="RefSeq" id="WP_002822620.1">
    <property type="nucleotide sequence ID" value="NZ_CP014324.1"/>
</dbReference>
<comment type="similarity">
    <text evidence="1 2">Belongs to the Iojap/RsfS family.</text>
</comment>